<gene>
    <name evidence="1" type="ORF">CORC01_14395</name>
</gene>
<sequence>MDHEPADGFRLDGYKCLGAAFDLRQSSSHPTALIAALHFQPLAPRPRCSFIPVDVSSETPKNGHQCLGSSLTTADTRSTVPDTQQLLPSSDTVDIASLLAQLQSPATGSSRQVMRACPGSD</sequence>
<dbReference type="EMBL" id="MJBS01000282">
    <property type="protein sequence ID" value="OHE90308.1"/>
    <property type="molecule type" value="Genomic_DNA"/>
</dbReference>
<proteinExistence type="predicted"/>
<comment type="caution">
    <text evidence="1">The sequence shown here is derived from an EMBL/GenBank/DDBJ whole genome shotgun (WGS) entry which is preliminary data.</text>
</comment>
<dbReference type="Proteomes" id="UP000176998">
    <property type="component" value="Unassembled WGS sequence"/>
</dbReference>
<organism evidence="1 2">
    <name type="scientific">Colletotrichum orchidophilum</name>
    <dbReference type="NCBI Taxonomy" id="1209926"/>
    <lineage>
        <taxon>Eukaryota</taxon>
        <taxon>Fungi</taxon>
        <taxon>Dikarya</taxon>
        <taxon>Ascomycota</taxon>
        <taxon>Pezizomycotina</taxon>
        <taxon>Sordariomycetes</taxon>
        <taxon>Hypocreomycetidae</taxon>
        <taxon>Glomerellales</taxon>
        <taxon>Glomerellaceae</taxon>
        <taxon>Colletotrichum</taxon>
    </lineage>
</organism>
<keyword evidence="2" id="KW-1185">Reference proteome</keyword>
<reference evidence="1 2" key="1">
    <citation type="submission" date="2016-09" db="EMBL/GenBank/DDBJ databases">
        <authorList>
            <person name="Capua I."/>
            <person name="De Benedictis P."/>
            <person name="Joannis T."/>
            <person name="Lombin L.H."/>
            <person name="Cattoli G."/>
        </authorList>
    </citation>
    <scope>NUCLEOTIDE SEQUENCE [LARGE SCALE GENOMIC DNA]</scope>
    <source>
        <strain evidence="1 2">IMI 309357</strain>
    </source>
</reference>
<evidence type="ECO:0000313" key="1">
    <source>
        <dbReference type="EMBL" id="OHE90308.1"/>
    </source>
</evidence>
<dbReference type="RefSeq" id="XP_022467485.1">
    <property type="nucleotide sequence ID" value="XM_022626006.1"/>
</dbReference>
<dbReference type="AlphaFoldDB" id="A0A1G4AMA5"/>
<dbReference type="GeneID" id="34567516"/>
<protein>
    <submittedName>
        <fullName evidence="1">Uncharacterized protein</fullName>
    </submittedName>
</protein>
<name>A0A1G4AMA5_9PEZI</name>
<accession>A0A1G4AMA5</accession>
<evidence type="ECO:0000313" key="2">
    <source>
        <dbReference type="Proteomes" id="UP000176998"/>
    </source>
</evidence>